<keyword evidence="2" id="KW-0234">DNA repair</keyword>
<feature type="compositionally biased region" description="Low complexity" evidence="3">
    <location>
        <begin position="13"/>
        <end position="35"/>
    </location>
</feature>
<evidence type="ECO:0000259" key="4">
    <source>
        <dbReference type="SMART" id="SM00478"/>
    </source>
</evidence>
<evidence type="ECO:0000313" key="6">
    <source>
        <dbReference type="Proteomes" id="UP000075714"/>
    </source>
</evidence>
<dbReference type="InterPro" id="IPR051912">
    <property type="entry name" value="Alkylbase_DNA_Glycosylase/TA"/>
</dbReference>
<dbReference type="SMART" id="SM00478">
    <property type="entry name" value="ENDO3c"/>
    <property type="match status" value="1"/>
</dbReference>
<evidence type="ECO:0000256" key="1">
    <source>
        <dbReference type="ARBA" id="ARBA00022763"/>
    </source>
</evidence>
<proteinExistence type="predicted"/>
<dbReference type="EMBL" id="LSYV01000030">
    <property type="protein sequence ID" value="KXZ48287.1"/>
    <property type="molecule type" value="Genomic_DNA"/>
</dbReference>
<evidence type="ECO:0000256" key="3">
    <source>
        <dbReference type="SAM" id="MobiDB-lite"/>
    </source>
</evidence>
<dbReference type="InterPro" id="IPR003265">
    <property type="entry name" value="HhH-GPD_domain"/>
</dbReference>
<feature type="domain" description="HhH-GPD" evidence="4">
    <location>
        <begin position="7"/>
        <end position="176"/>
    </location>
</feature>
<name>A0A150GEK8_GONPE</name>
<feature type="region of interest" description="Disordered" evidence="3">
    <location>
        <begin position="177"/>
        <end position="247"/>
    </location>
</feature>
<dbReference type="PANTHER" id="PTHR43003:SF5">
    <property type="entry name" value="DNA-3-METHYLADENINE GLYCOSYLASE"/>
    <property type="match status" value="1"/>
</dbReference>
<reference evidence="6" key="1">
    <citation type="journal article" date="2016" name="Nat. Commun.">
        <title>The Gonium pectorale genome demonstrates co-option of cell cycle regulation during the evolution of multicellularity.</title>
        <authorList>
            <person name="Hanschen E.R."/>
            <person name="Marriage T.N."/>
            <person name="Ferris P.J."/>
            <person name="Hamaji T."/>
            <person name="Toyoda A."/>
            <person name="Fujiyama A."/>
            <person name="Neme R."/>
            <person name="Noguchi H."/>
            <person name="Minakuchi Y."/>
            <person name="Suzuki M."/>
            <person name="Kawai-Toyooka H."/>
            <person name="Smith D.R."/>
            <person name="Sparks H."/>
            <person name="Anderson J."/>
            <person name="Bakaric R."/>
            <person name="Luria V."/>
            <person name="Karger A."/>
            <person name="Kirschner M.W."/>
            <person name="Durand P.M."/>
            <person name="Michod R.E."/>
            <person name="Nozaki H."/>
            <person name="Olson B.J."/>
        </authorList>
    </citation>
    <scope>NUCLEOTIDE SEQUENCE [LARGE SCALE GENOMIC DNA]</scope>
    <source>
        <strain evidence="6">NIES-2863</strain>
    </source>
</reference>
<dbReference type="Proteomes" id="UP000075714">
    <property type="component" value="Unassembled WGS sequence"/>
</dbReference>
<dbReference type="GO" id="GO:0005634">
    <property type="term" value="C:nucleus"/>
    <property type="evidence" value="ECO:0007669"/>
    <property type="project" value="TreeGrafter"/>
</dbReference>
<gene>
    <name evidence="5" type="ORF">GPECTOR_29g63</name>
</gene>
<dbReference type="STRING" id="33097.A0A150GEK8"/>
<evidence type="ECO:0000256" key="2">
    <source>
        <dbReference type="ARBA" id="ARBA00023204"/>
    </source>
</evidence>
<dbReference type="AlphaFoldDB" id="A0A150GEK8"/>
<keyword evidence="6" id="KW-1185">Reference proteome</keyword>
<dbReference type="PANTHER" id="PTHR43003">
    <property type="entry name" value="DNA-3-METHYLADENINE GLYCOSYLASE"/>
    <property type="match status" value="1"/>
</dbReference>
<dbReference type="InterPro" id="IPR011257">
    <property type="entry name" value="DNA_glycosylase"/>
</dbReference>
<dbReference type="GO" id="GO:0006307">
    <property type="term" value="P:DNA alkylation repair"/>
    <property type="evidence" value="ECO:0007669"/>
    <property type="project" value="TreeGrafter"/>
</dbReference>
<sequence length="247" mass="25112">MAAVAEAVATEVMAPVAREAPGTPAEAAAAAAPRGTARRGRKRQAASAPPAAEDPREIAAAAADYECQSAVLRCLADLEAAVAHIRERDPPTTNLASLVSELTALRGIGVWTVHMLAMFHLGLPDVLPVGDLGVRRGLQLLHGLPELPAPEQVEALAEAWKPYRSVGAWYMWRIPPPPRTAKPGGKKAAAAAGSKARAGAGAGGKGRRKARAAAGEEDSEGDEGGVGGGGARLPGKGSARGRKGGEG</sequence>
<comment type="caution">
    <text evidence="5">The sequence shown here is derived from an EMBL/GenBank/DDBJ whole genome shotgun (WGS) entry which is preliminary data.</text>
</comment>
<dbReference type="GO" id="GO:0006285">
    <property type="term" value="P:base-excision repair, AP site formation"/>
    <property type="evidence" value="ECO:0007669"/>
    <property type="project" value="TreeGrafter"/>
</dbReference>
<keyword evidence="1" id="KW-0227">DNA damage</keyword>
<dbReference type="GO" id="GO:0043916">
    <property type="term" value="F:DNA-7-methylguanine glycosylase activity"/>
    <property type="evidence" value="ECO:0007669"/>
    <property type="project" value="TreeGrafter"/>
</dbReference>
<accession>A0A150GEK8</accession>
<protein>
    <recommendedName>
        <fullName evidence="4">HhH-GPD domain-containing protein</fullName>
    </recommendedName>
</protein>
<dbReference type="GO" id="GO:0008725">
    <property type="term" value="F:DNA-3-methyladenine glycosylase activity"/>
    <property type="evidence" value="ECO:0007669"/>
    <property type="project" value="TreeGrafter"/>
</dbReference>
<dbReference type="Gene3D" id="1.10.1670.40">
    <property type="match status" value="1"/>
</dbReference>
<feature type="region of interest" description="Disordered" evidence="3">
    <location>
        <begin position="13"/>
        <end position="55"/>
    </location>
</feature>
<dbReference type="SUPFAM" id="SSF48150">
    <property type="entry name" value="DNA-glycosylase"/>
    <property type="match status" value="1"/>
</dbReference>
<dbReference type="GO" id="GO:0032993">
    <property type="term" value="C:protein-DNA complex"/>
    <property type="evidence" value="ECO:0007669"/>
    <property type="project" value="TreeGrafter"/>
</dbReference>
<dbReference type="OrthoDB" id="415889at2759"/>
<organism evidence="5 6">
    <name type="scientific">Gonium pectorale</name>
    <name type="common">Green alga</name>
    <dbReference type="NCBI Taxonomy" id="33097"/>
    <lineage>
        <taxon>Eukaryota</taxon>
        <taxon>Viridiplantae</taxon>
        <taxon>Chlorophyta</taxon>
        <taxon>core chlorophytes</taxon>
        <taxon>Chlorophyceae</taxon>
        <taxon>CS clade</taxon>
        <taxon>Chlamydomonadales</taxon>
        <taxon>Volvocaceae</taxon>
        <taxon>Gonium</taxon>
    </lineage>
</organism>
<dbReference type="CDD" id="cd00056">
    <property type="entry name" value="ENDO3c"/>
    <property type="match status" value="1"/>
</dbReference>
<dbReference type="GO" id="GO:0032131">
    <property type="term" value="F:alkylated DNA binding"/>
    <property type="evidence" value="ECO:0007669"/>
    <property type="project" value="TreeGrafter"/>
</dbReference>
<feature type="compositionally biased region" description="Low complexity" evidence="3">
    <location>
        <begin position="181"/>
        <end position="199"/>
    </location>
</feature>
<evidence type="ECO:0000313" key="5">
    <source>
        <dbReference type="EMBL" id="KXZ48287.1"/>
    </source>
</evidence>